<dbReference type="SUPFAM" id="SSF51338">
    <property type="entry name" value="Composite domain of metallo-dependent hydrolases"/>
    <property type="match status" value="1"/>
</dbReference>
<dbReference type="GO" id="GO:0005829">
    <property type="term" value="C:cytosol"/>
    <property type="evidence" value="ECO:0007669"/>
    <property type="project" value="TreeGrafter"/>
</dbReference>
<protein>
    <submittedName>
        <fullName evidence="3">Amidohydrolase 3</fullName>
    </submittedName>
</protein>
<gene>
    <name evidence="3" type="ORF">NSU_2051</name>
</gene>
<accession>G6ECI0</accession>
<dbReference type="CDD" id="cd01297">
    <property type="entry name" value="D-aminoacylase"/>
    <property type="match status" value="1"/>
</dbReference>
<dbReference type="Gene3D" id="3.20.20.140">
    <property type="entry name" value="Metal-dependent hydrolases"/>
    <property type="match status" value="1"/>
</dbReference>
<feature type="domain" description="Amidohydrolase 3" evidence="2">
    <location>
        <begin position="49"/>
        <end position="550"/>
    </location>
</feature>
<dbReference type="InterPro" id="IPR013108">
    <property type="entry name" value="Amidohydro_3"/>
</dbReference>
<evidence type="ECO:0000256" key="1">
    <source>
        <dbReference type="SAM" id="MobiDB-lite"/>
    </source>
</evidence>
<dbReference type="SUPFAM" id="SSF51556">
    <property type="entry name" value="Metallo-dependent hydrolases"/>
    <property type="match status" value="1"/>
</dbReference>
<evidence type="ECO:0000313" key="3">
    <source>
        <dbReference type="EMBL" id="EHJ60891.1"/>
    </source>
</evidence>
<dbReference type="AlphaFoldDB" id="G6ECI0"/>
<dbReference type="PATRIC" id="fig|1088721.3.peg.2030"/>
<organism evidence="3 4">
    <name type="scientific">Novosphingobium pentaromativorans US6-1</name>
    <dbReference type="NCBI Taxonomy" id="1088721"/>
    <lineage>
        <taxon>Bacteria</taxon>
        <taxon>Pseudomonadati</taxon>
        <taxon>Pseudomonadota</taxon>
        <taxon>Alphaproteobacteria</taxon>
        <taxon>Sphingomonadales</taxon>
        <taxon>Sphingomonadaceae</taxon>
        <taxon>Novosphingobium</taxon>
    </lineage>
</organism>
<dbReference type="InterPro" id="IPR011059">
    <property type="entry name" value="Metal-dep_hydrolase_composite"/>
</dbReference>
<keyword evidence="3" id="KW-0378">Hydrolase</keyword>
<evidence type="ECO:0000313" key="4">
    <source>
        <dbReference type="Proteomes" id="UP000004030"/>
    </source>
</evidence>
<dbReference type="Pfam" id="PF07969">
    <property type="entry name" value="Amidohydro_3"/>
    <property type="match status" value="1"/>
</dbReference>
<dbReference type="PANTHER" id="PTHR11647:SF1">
    <property type="entry name" value="COLLAPSIN RESPONSE MEDIATOR PROTEIN"/>
    <property type="match status" value="1"/>
</dbReference>
<dbReference type="Proteomes" id="UP000004030">
    <property type="component" value="Unassembled WGS sequence"/>
</dbReference>
<name>G6ECI0_9SPHN</name>
<evidence type="ECO:0000259" key="2">
    <source>
        <dbReference type="Pfam" id="PF07969"/>
    </source>
</evidence>
<dbReference type="EMBL" id="AGFM01000029">
    <property type="protein sequence ID" value="EHJ60891.1"/>
    <property type="molecule type" value="Genomic_DNA"/>
</dbReference>
<keyword evidence="4" id="KW-1185">Reference proteome</keyword>
<dbReference type="eggNOG" id="COG3653">
    <property type="taxonomic scope" value="Bacteria"/>
</dbReference>
<proteinExistence type="predicted"/>
<dbReference type="InterPro" id="IPR050378">
    <property type="entry name" value="Metallo-dep_Hydrolases_sf"/>
</dbReference>
<sequence length="572" mass="60787">MVMKADMLVTGGLLVDGTGAAPQVGDVAVADGRIIAVGDVSAIDASGAETLDAQGCIVTPGFVDIHTHYDGQAIWADRLRPSTDHGVTTVVIGNCGVGFAPCRPGDHDALIGLMEGVEDIPGVVMAEGLDWSWESFEDFLDAVDARPHDCDIAAYLPHSPLRVYVMGERGIAREPASESDLSQMRALAARAIDAGALGCATSRLYFHRTADGELIPSFNAGEEELHALAAGIVDAGGGVLQLVPNYENPDVSDELDLMARIATHHEITVTFTGTTSTPGIAEMLERRRARGADLMAQIFPRPIGMVVGLDLSWNPFRFCDAFEPLVPLSASERAARMRDPALRATLIAQQPDIARFPLARQARNFANMFPMTPGFKYEPDASESVADRAAARGVSPEEEAYDLLLEDDGGAMLLVAMGNYVAGNLDSVGALIGHEGTVLGLGDGGAHYALICDASYPTSVLIHWVRDRKTGRIALQDAVRELTSKPASVVGLQDRGILRAGCKADLNVIDLQRLELHLPYAECDLPAGGKRLLQDASGYRATILSGQVTYRDGKPTGALPGKLVRGRQHAPG</sequence>
<dbReference type="GO" id="GO:0016812">
    <property type="term" value="F:hydrolase activity, acting on carbon-nitrogen (but not peptide) bonds, in cyclic amides"/>
    <property type="evidence" value="ECO:0007669"/>
    <property type="project" value="TreeGrafter"/>
</dbReference>
<dbReference type="STRING" id="1088721.JI59_09830"/>
<dbReference type="InterPro" id="IPR032466">
    <property type="entry name" value="Metal_Hydrolase"/>
</dbReference>
<comment type="caution">
    <text evidence="3">The sequence shown here is derived from an EMBL/GenBank/DDBJ whole genome shotgun (WGS) entry which is preliminary data.</text>
</comment>
<reference evidence="3 4" key="1">
    <citation type="journal article" date="2012" name="J. Bacteriol.">
        <title>Genome sequence of benzo(a)pyrene-degrading bacterium Novosphingobium pentaromativorans US6-1.</title>
        <authorList>
            <person name="Luo Y.R."/>
            <person name="Kang S.G."/>
            <person name="Kim S.J."/>
            <person name="Kim M.R."/>
            <person name="Li N."/>
            <person name="Lee J.H."/>
            <person name="Kwon K.K."/>
        </authorList>
    </citation>
    <scope>NUCLEOTIDE SEQUENCE [LARGE SCALE GENOMIC DNA]</scope>
    <source>
        <strain evidence="3 4">US6-1</strain>
    </source>
</reference>
<dbReference type="PANTHER" id="PTHR11647">
    <property type="entry name" value="HYDRANTOINASE/DIHYDROPYRIMIDINASE FAMILY MEMBER"/>
    <property type="match status" value="1"/>
</dbReference>
<dbReference type="RefSeq" id="WP_007012966.1">
    <property type="nucleotide sequence ID" value="NZ_AGFM01000029.1"/>
</dbReference>
<feature type="region of interest" description="Disordered" evidence="1">
    <location>
        <begin position="553"/>
        <end position="572"/>
    </location>
</feature>